<dbReference type="WBParaSite" id="SMUV_0000676201-mRNA-1">
    <property type="protein sequence ID" value="SMUV_0000676201-mRNA-1"/>
    <property type="gene ID" value="SMUV_0000676201"/>
</dbReference>
<feature type="region of interest" description="Disordered" evidence="2">
    <location>
        <begin position="520"/>
        <end position="589"/>
    </location>
</feature>
<feature type="compositionally biased region" description="Low complexity" evidence="2">
    <location>
        <begin position="165"/>
        <end position="184"/>
    </location>
</feature>
<feature type="region of interest" description="Disordered" evidence="2">
    <location>
        <begin position="845"/>
        <end position="866"/>
    </location>
</feature>
<feature type="compositionally biased region" description="Polar residues" evidence="2">
    <location>
        <begin position="679"/>
        <end position="689"/>
    </location>
</feature>
<feature type="coiled-coil region" evidence="1">
    <location>
        <begin position="478"/>
        <end position="505"/>
    </location>
</feature>
<evidence type="ECO:0000256" key="1">
    <source>
        <dbReference type="SAM" id="Coils"/>
    </source>
</evidence>
<feature type="region of interest" description="Disordered" evidence="2">
    <location>
        <begin position="715"/>
        <end position="737"/>
    </location>
</feature>
<reference evidence="4" key="1">
    <citation type="submission" date="2017-02" db="UniProtKB">
        <authorList>
            <consortium name="WormBaseParasite"/>
        </authorList>
    </citation>
    <scope>IDENTIFICATION</scope>
</reference>
<evidence type="ECO:0000256" key="2">
    <source>
        <dbReference type="SAM" id="MobiDB-lite"/>
    </source>
</evidence>
<feature type="compositionally biased region" description="Low complexity" evidence="2">
    <location>
        <begin position="324"/>
        <end position="345"/>
    </location>
</feature>
<dbReference type="InterPro" id="IPR049773">
    <property type="entry name" value="AF10-like_CC"/>
</dbReference>
<feature type="region of interest" description="Disordered" evidence="2">
    <location>
        <begin position="323"/>
        <end position="346"/>
    </location>
</feature>
<proteinExistence type="predicted"/>
<feature type="compositionally biased region" description="Polar residues" evidence="2">
    <location>
        <begin position="715"/>
        <end position="735"/>
    </location>
</feature>
<keyword evidence="3" id="KW-1185">Reference proteome</keyword>
<sequence length="866" mass="89556">MYRISDPLIKVIPPYRHRDQSSSCSSTTSGGGGQQFSPHFTSSFNGNLSSSDGFNSRCSYITLTSRWCLFRIFFQQQVPLNSSPISNTLFGTNQVNSTSILSTVTTQRPATSVVPAADRSGLRDGGNMLVDPIRRAPLPQTSVDRAMISAMMSQPIGQTLLERTSSPMSSGRSSAAQDSSPSTAQNVPSMKLDQSSNAELHVSSASIVPLPSNIAAIVNSNSQKDDLKPLITDVALNNENVSVLSSNQSAISPVYTTIDGKAIPAMQRAVKRARTNQLGEKSKKPRSNIRANKSMKTLLESVGPLVSETVTDFQRERVNERDAAAAVAASTTSNNETPSTSGENNASLYVRSPEDSQAGCYSSFAANAKASPGEPTAQANGICLPSTSTAGTADVTKLCGVPLLRACPKGLSSPETTQANSYVDRHHVSTSAPSTSLGLSGNLGGIQPGPLPQTLEELLERQWEQGSHFMMAHAPFDVAQLLSCLHELKKENVRLEGELNGLVRRRDHLLAVNAQLSLGLSQNSAPPTNSPGNSPHMNGSASVAGTTSGPSISGSQLQVSAVTQQSGGTMPSPGNVASLPVASNPLQQSGSSGVAVAMVTAQTSRSVVSGPSPAVQPLPTNTNYVQPLDDSLNKLRNLTASSGLQLPVPGRSASTTSAPQLQPTGPAGSVVLGRPASRPTPSGGQSTSIAAGIQQSPLAGYSQNRMSSTASANSVAPYVSTPSSLSNSYTATAPKSSVVGGSNDIATAASSTTTPAGPAAGISPDRQQQQLAAAAVALGNQLNAALGNHLNSNFLASRTLNTTPTAAANNPLGQFAPQDLIAQFALHHLLQQQAALRYGGIVIPGSSTPPTSTNSNNQPPTGHPGK</sequence>
<keyword evidence="1" id="KW-0175">Coiled coil</keyword>
<dbReference type="AlphaFoldDB" id="A0A0N5AQ17"/>
<name>A0A0N5AQ17_9BILA</name>
<organism evidence="3 4">
    <name type="scientific">Syphacia muris</name>
    <dbReference type="NCBI Taxonomy" id="451379"/>
    <lineage>
        <taxon>Eukaryota</taxon>
        <taxon>Metazoa</taxon>
        <taxon>Ecdysozoa</taxon>
        <taxon>Nematoda</taxon>
        <taxon>Chromadorea</taxon>
        <taxon>Rhabditida</taxon>
        <taxon>Spirurina</taxon>
        <taxon>Oxyuridomorpha</taxon>
        <taxon>Oxyuroidea</taxon>
        <taxon>Oxyuridae</taxon>
        <taxon>Syphacia</taxon>
    </lineage>
</organism>
<feature type="compositionally biased region" description="Polar residues" evidence="2">
    <location>
        <begin position="185"/>
        <end position="197"/>
    </location>
</feature>
<feature type="region of interest" description="Disordered" evidence="2">
    <location>
        <begin position="111"/>
        <end position="132"/>
    </location>
</feature>
<feature type="region of interest" description="Disordered" evidence="2">
    <location>
        <begin position="643"/>
        <end position="689"/>
    </location>
</feature>
<feature type="compositionally biased region" description="Polar residues" evidence="2">
    <location>
        <begin position="520"/>
        <end position="569"/>
    </location>
</feature>
<feature type="region of interest" description="Disordered" evidence="2">
    <location>
        <begin position="16"/>
        <end position="36"/>
    </location>
</feature>
<dbReference type="Proteomes" id="UP000046393">
    <property type="component" value="Unplaced"/>
</dbReference>
<dbReference type="CDD" id="cd20901">
    <property type="entry name" value="CC_AF10"/>
    <property type="match status" value="1"/>
</dbReference>
<protein>
    <submittedName>
        <fullName evidence="4">Protein sickie</fullName>
    </submittedName>
</protein>
<evidence type="ECO:0000313" key="4">
    <source>
        <dbReference type="WBParaSite" id="SMUV_0000676201-mRNA-1"/>
    </source>
</evidence>
<feature type="compositionally biased region" description="Polar residues" evidence="2">
    <location>
        <begin position="652"/>
        <end position="663"/>
    </location>
</feature>
<accession>A0A0N5AQ17</accession>
<evidence type="ECO:0000313" key="3">
    <source>
        <dbReference type="Proteomes" id="UP000046393"/>
    </source>
</evidence>
<feature type="region of interest" description="Disordered" evidence="2">
    <location>
        <begin position="606"/>
        <end position="628"/>
    </location>
</feature>
<dbReference type="STRING" id="451379.A0A0N5AQ17"/>
<feature type="compositionally biased region" description="Low complexity" evidence="2">
    <location>
        <begin position="846"/>
        <end position="860"/>
    </location>
</feature>
<feature type="region of interest" description="Disordered" evidence="2">
    <location>
        <begin position="163"/>
        <end position="197"/>
    </location>
</feature>